<dbReference type="SUPFAM" id="SSF46689">
    <property type="entry name" value="Homeodomain-like"/>
    <property type="match status" value="1"/>
</dbReference>
<evidence type="ECO:0000256" key="7">
    <source>
        <dbReference type="SAM" id="MobiDB-lite"/>
    </source>
</evidence>
<dbReference type="FunFam" id="1.10.10.60:FF:000003">
    <property type="entry name" value="Iroquois-class homeobox protein IRX"/>
    <property type="match status" value="1"/>
</dbReference>
<dbReference type="InterPro" id="IPR008422">
    <property type="entry name" value="KN_HD"/>
</dbReference>
<accession>A0A8C4R7R6</accession>
<dbReference type="GO" id="GO:0000978">
    <property type="term" value="F:RNA polymerase II cis-regulatory region sequence-specific DNA binding"/>
    <property type="evidence" value="ECO:0007669"/>
    <property type="project" value="TreeGrafter"/>
</dbReference>
<evidence type="ECO:0000256" key="4">
    <source>
        <dbReference type="ARBA" id="ARBA00023155"/>
    </source>
</evidence>
<name>A0A8C4R7R6_EPTBU</name>
<protein>
    <submittedName>
        <fullName evidence="9">Iroquois homeobox 5a</fullName>
    </submittedName>
</protein>
<dbReference type="Ensembl" id="ENSEBUT00000026929.1">
    <property type="protein sequence ID" value="ENSEBUP00000026353.1"/>
    <property type="gene ID" value="ENSEBUG00000016230.1"/>
</dbReference>
<reference evidence="9" key="1">
    <citation type="submission" date="2025-05" db="UniProtKB">
        <authorList>
            <consortium name="Ensembl"/>
        </authorList>
    </citation>
    <scope>IDENTIFICATION</scope>
</reference>
<keyword evidence="4 6" id="KW-0371">Homeobox</keyword>
<dbReference type="Gene3D" id="1.10.10.60">
    <property type="entry name" value="Homeodomain-like"/>
    <property type="match status" value="1"/>
</dbReference>
<dbReference type="Ensembl" id="ENSEBUT00000026920.1">
    <property type="protein sequence ID" value="ENSEBUP00000026344.1"/>
    <property type="gene ID" value="ENSEBUG00000016230.1"/>
</dbReference>
<organism evidence="9 10">
    <name type="scientific">Eptatretus burgeri</name>
    <name type="common">Inshore hagfish</name>
    <dbReference type="NCBI Taxonomy" id="7764"/>
    <lineage>
        <taxon>Eukaryota</taxon>
        <taxon>Metazoa</taxon>
        <taxon>Chordata</taxon>
        <taxon>Craniata</taxon>
        <taxon>Vertebrata</taxon>
        <taxon>Cyclostomata</taxon>
        <taxon>Myxini</taxon>
        <taxon>Myxiniformes</taxon>
        <taxon>Myxinidae</taxon>
        <taxon>Eptatretinae</taxon>
        <taxon>Eptatretus</taxon>
    </lineage>
</organism>
<dbReference type="GO" id="GO:0030182">
    <property type="term" value="P:neuron differentiation"/>
    <property type="evidence" value="ECO:0007669"/>
    <property type="project" value="TreeGrafter"/>
</dbReference>
<evidence type="ECO:0000256" key="1">
    <source>
        <dbReference type="ARBA" id="ARBA00004123"/>
    </source>
</evidence>
<keyword evidence="3 6" id="KW-0238">DNA-binding</keyword>
<dbReference type="InterPro" id="IPR001356">
    <property type="entry name" value="HD"/>
</dbReference>
<dbReference type="PROSITE" id="PS00027">
    <property type="entry name" value="HOMEOBOX_1"/>
    <property type="match status" value="1"/>
</dbReference>
<feature type="compositionally biased region" description="Basic and acidic residues" evidence="7">
    <location>
        <begin position="237"/>
        <end position="263"/>
    </location>
</feature>
<evidence type="ECO:0000256" key="5">
    <source>
        <dbReference type="ARBA" id="ARBA00023242"/>
    </source>
</evidence>
<sequence length="540" mass="57310">MSHPQGYLYQPSSASLALYSCPAYGGASLLSGPRSEELGRSTAGSAFSPYAGSTAFSGGSTASAYSPLQYATDPTTFTTYVGSPYDTAAAGLAGSVAYHPYGTPLGPYPYSDAAYRKNATRDATATLKAWLNEHRKNPYPTKGEKIMLAIITKMTLTQVSTWFANARRRLKKENKVTWAPRAKSEDEEEEETAIDLEKTDEEGEGTDKALDVTGTDCEGNLLQGGRIDGEVSTVPELRSDHHRDCGEEAGHSCEEPQAHDQPRGHISPQPTDELSPVGQCKALAERAECPSPSESMLGERGSGVAAPPGGSVAPKPKLWSLAEMACASDGKASQVTLATVGNAVNSSHVGQMYPSSTAFSRPVYYSGPFYSAYTGYASFGPTAINGLGPAAAAALSSGLRCQAESGLSHPRLATFPDAGLRVPLIPEPAVLPQANVPRSALPDVLRDGVSCRVPPTFSDRLPAPSSSPPLLEVKQRRLAFVETQRETPCDLRKGIKSKGEQVWGGGETKWRGKDGGVNIGKPRRAESWLMMGGSWDQQCT</sequence>
<dbReference type="GO" id="GO:0000981">
    <property type="term" value="F:DNA-binding transcription factor activity, RNA polymerase II-specific"/>
    <property type="evidence" value="ECO:0007669"/>
    <property type="project" value="InterPro"/>
</dbReference>
<evidence type="ECO:0000259" key="8">
    <source>
        <dbReference type="PROSITE" id="PS50071"/>
    </source>
</evidence>
<feature type="domain" description="Homeobox" evidence="8">
    <location>
        <begin position="110"/>
        <end position="173"/>
    </location>
</feature>
<dbReference type="SMART" id="SM00548">
    <property type="entry name" value="IRO"/>
    <property type="match status" value="1"/>
</dbReference>
<dbReference type="PANTHER" id="PTHR11211">
    <property type="entry name" value="IROQUOIS-CLASS HOMEODOMAIN PROTEIN IRX"/>
    <property type="match status" value="1"/>
</dbReference>
<evidence type="ECO:0000256" key="2">
    <source>
        <dbReference type="ARBA" id="ARBA00008446"/>
    </source>
</evidence>
<comment type="subcellular location">
    <subcellularLocation>
        <location evidence="1 6">Nucleus</location>
    </subcellularLocation>
</comment>
<dbReference type="AlphaFoldDB" id="A0A8C4R7R6"/>
<dbReference type="CDD" id="cd00086">
    <property type="entry name" value="homeodomain"/>
    <property type="match status" value="1"/>
</dbReference>
<comment type="similarity">
    <text evidence="2">Belongs to the TALE/IRO homeobox family.</text>
</comment>
<feature type="DNA-binding region" description="Homeobox" evidence="6">
    <location>
        <begin position="112"/>
        <end position="174"/>
    </location>
</feature>
<dbReference type="InterPro" id="IPR003893">
    <property type="entry name" value="Iroquois_homeo"/>
</dbReference>
<dbReference type="Proteomes" id="UP000694388">
    <property type="component" value="Unplaced"/>
</dbReference>
<dbReference type="GeneTree" id="ENSGT00940000159483"/>
<feature type="region of interest" description="Disordered" evidence="7">
    <location>
        <begin position="177"/>
        <end position="311"/>
    </location>
</feature>
<keyword evidence="5 6" id="KW-0539">Nucleus</keyword>
<evidence type="ECO:0000313" key="9">
    <source>
        <dbReference type="Ensembl" id="ENSEBUP00000026344.1"/>
    </source>
</evidence>
<dbReference type="GO" id="GO:0048468">
    <property type="term" value="P:cell development"/>
    <property type="evidence" value="ECO:0007669"/>
    <property type="project" value="TreeGrafter"/>
</dbReference>
<feature type="compositionally biased region" description="Acidic residues" evidence="7">
    <location>
        <begin position="185"/>
        <end position="204"/>
    </location>
</feature>
<evidence type="ECO:0000313" key="10">
    <source>
        <dbReference type="Proteomes" id="UP000694388"/>
    </source>
</evidence>
<dbReference type="SMART" id="SM00389">
    <property type="entry name" value="HOX"/>
    <property type="match status" value="1"/>
</dbReference>
<evidence type="ECO:0000256" key="6">
    <source>
        <dbReference type="PROSITE-ProRule" id="PRU00108"/>
    </source>
</evidence>
<keyword evidence="10" id="KW-1185">Reference proteome</keyword>
<proteinExistence type="inferred from homology"/>
<dbReference type="InterPro" id="IPR017970">
    <property type="entry name" value="Homeobox_CS"/>
</dbReference>
<dbReference type="GO" id="GO:0005634">
    <property type="term" value="C:nucleus"/>
    <property type="evidence" value="ECO:0007669"/>
    <property type="project" value="UniProtKB-SubCell"/>
</dbReference>
<evidence type="ECO:0000256" key="3">
    <source>
        <dbReference type="ARBA" id="ARBA00023125"/>
    </source>
</evidence>
<dbReference type="Pfam" id="PF05920">
    <property type="entry name" value="Homeobox_KN"/>
    <property type="match status" value="1"/>
</dbReference>
<dbReference type="InterPro" id="IPR009057">
    <property type="entry name" value="Homeodomain-like_sf"/>
</dbReference>
<dbReference type="PROSITE" id="PS50071">
    <property type="entry name" value="HOMEOBOX_2"/>
    <property type="match status" value="1"/>
</dbReference>
<dbReference type="PANTHER" id="PTHR11211:SF40">
    <property type="entry name" value="MIRROR, ISOFORM C"/>
    <property type="match status" value="1"/>
</dbReference>